<keyword evidence="8" id="KW-1185">Reference proteome</keyword>
<dbReference type="EMBL" id="JBICBT010000293">
    <property type="protein sequence ID" value="KAL3118140.1"/>
    <property type="molecule type" value="Genomic_DNA"/>
</dbReference>
<evidence type="ECO:0000313" key="7">
    <source>
        <dbReference type="EMBL" id="KAL3118140.1"/>
    </source>
</evidence>
<organism evidence="7 8">
    <name type="scientific">Heterodera trifolii</name>
    <dbReference type="NCBI Taxonomy" id="157864"/>
    <lineage>
        <taxon>Eukaryota</taxon>
        <taxon>Metazoa</taxon>
        <taxon>Ecdysozoa</taxon>
        <taxon>Nematoda</taxon>
        <taxon>Chromadorea</taxon>
        <taxon>Rhabditida</taxon>
        <taxon>Tylenchina</taxon>
        <taxon>Tylenchomorpha</taxon>
        <taxon>Tylenchoidea</taxon>
        <taxon>Heteroderidae</taxon>
        <taxon>Heteroderinae</taxon>
        <taxon>Heterodera</taxon>
    </lineage>
</organism>
<protein>
    <recommendedName>
        <fullName evidence="9">Ribosomal protein L2</fullName>
    </recommendedName>
</protein>
<dbReference type="GO" id="GO:1990904">
    <property type="term" value="C:ribonucleoprotein complex"/>
    <property type="evidence" value="ECO:0007669"/>
    <property type="project" value="UniProtKB-KW"/>
</dbReference>
<keyword evidence="2" id="KW-0689">Ribosomal protein</keyword>
<dbReference type="SMART" id="SM01382">
    <property type="entry name" value="Ribosomal_L2_C"/>
    <property type="match status" value="1"/>
</dbReference>
<dbReference type="PANTHER" id="PTHR13691:SF73">
    <property type="entry name" value="LARGE RIBOSOMAL SUBUNIT PROTEIN UL2M"/>
    <property type="match status" value="1"/>
</dbReference>
<evidence type="ECO:0000256" key="3">
    <source>
        <dbReference type="ARBA" id="ARBA00023274"/>
    </source>
</evidence>
<evidence type="ECO:0000256" key="1">
    <source>
        <dbReference type="ARBA" id="ARBA00005636"/>
    </source>
</evidence>
<evidence type="ECO:0000259" key="5">
    <source>
        <dbReference type="SMART" id="SM01382"/>
    </source>
</evidence>
<evidence type="ECO:0000256" key="4">
    <source>
        <dbReference type="SAM" id="MobiDB-lite"/>
    </source>
</evidence>
<dbReference type="InterPro" id="IPR022669">
    <property type="entry name" value="Ribosomal_uL2_C"/>
</dbReference>
<dbReference type="Gene3D" id="2.30.30.30">
    <property type="match status" value="1"/>
</dbReference>
<dbReference type="GO" id="GO:0005840">
    <property type="term" value="C:ribosome"/>
    <property type="evidence" value="ECO:0007669"/>
    <property type="project" value="UniProtKB-KW"/>
</dbReference>
<reference evidence="7 8" key="1">
    <citation type="submission" date="2024-10" db="EMBL/GenBank/DDBJ databases">
        <authorList>
            <person name="Kim D."/>
        </authorList>
    </citation>
    <scope>NUCLEOTIDE SEQUENCE [LARGE SCALE GENOMIC DNA]</scope>
    <source>
        <strain evidence="7">BH-2024</strain>
    </source>
</reference>
<comment type="similarity">
    <text evidence="1">Belongs to the universal ribosomal protein uL2 family.</text>
</comment>
<dbReference type="PANTHER" id="PTHR13691">
    <property type="entry name" value="RIBOSOMAL PROTEIN L2"/>
    <property type="match status" value="1"/>
</dbReference>
<evidence type="ECO:0000256" key="2">
    <source>
        <dbReference type="ARBA" id="ARBA00022980"/>
    </source>
</evidence>
<dbReference type="Pfam" id="PF03947">
    <property type="entry name" value="Ribosomal_L2_C"/>
    <property type="match status" value="1"/>
</dbReference>
<feature type="compositionally biased region" description="Basic residues" evidence="4">
    <location>
        <begin position="283"/>
        <end position="297"/>
    </location>
</feature>
<dbReference type="InterPro" id="IPR002171">
    <property type="entry name" value="Ribosomal_uL2"/>
</dbReference>
<proteinExistence type="inferred from homology"/>
<dbReference type="AlphaFoldDB" id="A0ABD2LSB3"/>
<evidence type="ECO:0000313" key="8">
    <source>
        <dbReference type="Proteomes" id="UP001620626"/>
    </source>
</evidence>
<dbReference type="SUPFAM" id="SSF50249">
    <property type="entry name" value="Nucleic acid-binding proteins"/>
    <property type="match status" value="1"/>
</dbReference>
<keyword evidence="3" id="KW-0687">Ribonucleoprotein</keyword>
<dbReference type="Gene3D" id="2.40.50.140">
    <property type="entry name" value="Nucleic acid-binding proteins"/>
    <property type="match status" value="1"/>
</dbReference>
<accession>A0ABD2LSB3</accession>
<feature type="domain" description="Large ribosomal subunit protein uL2 C-terminal" evidence="5">
    <location>
        <begin position="182"/>
        <end position="308"/>
    </location>
</feature>
<dbReference type="Proteomes" id="UP001620626">
    <property type="component" value="Unassembled WGS sequence"/>
</dbReference>
<sequence>MLRNLSKFGTILNGVADPLSALVVPSAAAGDASSLLLPCSAGAVQRQSRRWGFPRGHKHPPRLFFDFAHLKQITGGEYTTKPLQINRLGGRCPITRKKLCIHIGGGVKFDYFMLNLHPRGPTVADETYDERVIEVRRDPNRTPYIALVAGVKGKRWIYATQNMEAGQIIQTTCHIPERPVIGCEGNSYPLGALVEGTMVNSIELHRNNPNSHVVITEAGGCAEIIRHMDEFTVVRMPNKYEYAVRKECMAVVGKLSHVDWDKKHWGSAQMHRRFGFRMASGPSKRRRDQYQGKKHPRNPPLCTIDGVRPPPAPLQKFTLTKKQLSHNFGSAAVPQLVAEFNNLVRL</sequence>
<dbReference type="InterPro" id="IPR008991">
    <property type="entry name" value="Translation_prot_SH3-like_sf"/>
</dbReference>
<gene>
    <name evidence="7" type="ORF">niasHT_001914</name>
</gene>
<dbReference type="SMART" id="SM01383">
    <property type="entry name" value="Ribosomal_L2"/>
    <property type="match status" value="1"/>
</dbReference>
<dbReference type="InterPro" id="IPR014722">
    <property type="entry name" value="Rib_uL2_dom2"/>
</dbReference>
<dbReference type="SUPFAM" id="SSF50104">
    <property type="entry name" value="Translation proteins SH3-like domain"/>
    <property type="match status" value="1"/>
</dbReference>
<evidence type="ECO:0000259" key="6">
    <source>
        <dbReference type="SMART" id="SM01383"/>
    </source>
</evidence>
<name>A0ABD2LSB3_9BILA</name>
<dbReference type="InterPro" id="IPR012340">
    <property type="entry name" value="NA-bd_OB-fold"/>
</dbReference>
<comment type="caution">
    <text evidence="7">The sequence shown here is derived from an EMBL/GenBank/DDBJ whole genome shotgun (WGS) entry which is preliminary data.</text>
</comment>
<feature type="region of interest" description="Disordered" evidence="4">
    <location>
        <begin position="278"/>
        <end position="307"/>
    </location>
</feature>
<feature type="domain" description="Large ribosomal subunit protein uL2 RNA-binding" evidence="6">
    <location>
        <begin position="90"/>
        <end position="171"/>
    </location>
</feature>
<evidence type="ECO:0008006" key="9">
    <source>
        <dbReference type="Google" id="ProtNLM"/>
    </source>
</evidence>
<dbReference type="InterPro" id="IPR022666">
    <property type="entry name" value="Ribosomal_uL2_RNA-bd_dom"/>
</dbReference>